<keyword evidence="6 7" id="KW-0460">Magnesium</keyword>
<comment type="similarity">
    <text evidence="7">Belongs to the PINc/VapC protein family.</text>
</comment>
<evidence type="ECO:0000256" key="6">
    <source>
        <dbReference type="ARBA" id="ARBA00022842"/>
    </source>
</evidence>
<dbReference type="GO" id="GO:0090729">
    <property type="term" value="F:toxin activity"/>
    <property type="evidence" value="ECO:0007669"/>
    <property type="project" value="UniProtKB-KW"/>
</dbReference>
<dbReference type="InterPro" id="IPR029060">
    <property type="entry name" value="PIN-like_dom_sf"/>
</dbReference>
<dbReference type="EMBL" id="MVBN01000014">
    <property type="protein sequence ID" value="OOK64036.1"/>
    <property type="molecule type" value="Genomic_DNA"/>
</dbReference>
<dbReference type="STRING" id="1768.B1T50_04300"/>
<evidence type="ECO:0000259" key="8">
    <source>
        <dbReference type="Pfam" id="PF01850"/>
    </source>
</evidence>
<dbReference type="InterPro" id="IPR051619">
    <property type="entry name" value="TypeII_TA_RNase_PINc/VapC"/>
</dbReference>
<evidence type="ECO:0000256" key="7">
    <source>
        <dbReference type="HAMAP-Rule" id="MF_00265"/>
    </source>
</evidence>
<dbReference type="RefSeq" id="WP_023365532.1">
    <property type="nucleotide sequence ID" value="NZ_BLYZ01000002.1"/>
</dbReference>
<comment type="caution">
    <text evidence="9">The sequence shown here is derived from an EMBL/GenBank/DDBJ whole genome shotgun (WGS) entry which is preliminary data.</text>
</comment>
<evidence type="ECO:0000256" key="3">
    <source>
        <dbReference type="ARBA" id="ARBA00022722"/>
    </source>
</evidence>
<feature type="binding site" evidence="7">
    <location>
        <position position="5"/>
    </location>
    <ligand>
        <name>Mg(2+)</name>
        <dbReference type="ChEBI" id="CHEBI:18420"/>
    </ligand>
</feature>
<sequence length="129" mass="14002">MIVLDASAAVELVLATPPGAAVARRLRDETVHAPAHIDVEVIGAIRRAVVRRLISDHEGVVAVADFLSLQIRRWPIKPFAQRAYQLRTTHIVADAVYVALAEGFGVRLITCDGRLAQSHGHDAEIELVA</sequence>
<dbReference type="GO" id="GO:0000287">
    <property type="term" value="F:magnesium ion binding"/>
    <property type="evidence" value="ECO:0007669"/>
    <property type="project" value="UniProtKB-UniRule"/>
</dbReference>
<dbReference type="AlphaFoldDB" id="A0A1V3WC77"/>
<evidence type="ECO:0000256" key="4">
    <source>
        <dbReference type="ARBA" id="ARBA00022723"/>
    </source>
</evidence>
<keyword evidence="7" id="KW-0800">Toxin</keyword>
<keyword evidence="2 7" id="KW-1277">Toxin-antitoxin system</keyword>
<dbReference type="EC" id="3.1.-.-" evidence="7"/>
<name>A0A1V3WC77_MYCKA</name>
<dbReference type="CDD" id="cd09873">
    <property type="entry name" value="PIN_Pae0151-like"/>
    <property type="match status" value="1"/>
</dbReference>
<dbReference type="InterPro" id="IPR044153">
    <property type="entry name" value="PIN_Pae0151-like"/>
</dbReference>
<dbReference type="Proteomes" id="UP000188532">
    <property type="component" value="Unassembled WGS sequence"/>
</dbReference>
<protein>
    <recommendedName>
        <fullName evidence="7">Ribonuclease VapC</fullName>
        <shortName evidence="7">RNase VapC</shortName>
        <ecNumber evidence="7">3.1.-.-</ecNumber>
    </recommendedName>
    <alternativeName>
        <fullName evidence="7">Toxin VapC</fullName>
    </alternativeName>
</protein>
<keyword evidence="5 7" id="KW-0378">Hydrolase</keyword>
<evidence type="ECO:0000313" key="9">
    <source>
        <dbReference type="EMBL" id="OOK64036.1"/>
    </source>
</evidence>
<comment type="cofactor">
    <cofactor evidence="1 7">
        <name>Mg(2+)</name>
        <dbReference type="ChEBI" id="CHEBI:18420"/>
    </cofactor>
</comment>
<dbReference type="GO" id="GO:0016787">
    <property type="term" value="F:hydrolase activity"/>
    <property type="evidence" value="ECO:0007669"/>
    <property type="project" value="UniProtKB-KW"/>
</dbReference>
<dbReference type="GO" id="GO:0004540">
    <property type="term" value="F:RNA nuclease activity"/>
    <property type="evidence" value="ECO:0007669"/>
    <property type="project" value="InterPro"/>
</dbReference>
<dbReference type="InterPro" id="IPR022907">
    <property type="entry name" value="VapC_family"/>
</dbReference>
<accession>A0A1V3WC77</accession>
<feature type="domain" description="PIN" evidence="8">
    <location>
        <begin position="2"/>
        <end position="116"/>
    </location>
</feature>
<dbReference type="Pfam" id="PF01850">
    <property type="entry name" value="PIN"/>
    <property type="match status" value="1"/>
</dbReference>
<evidence type="ECO:0000256" key="1">
    <source>
        <dbReference type="ARBA" id="ARBA00001946"/>
    </source>
</evidence>
<dbReference type="HAMAP" id="MF_00265">
    <property type="entry name" value="VapC_Nob1"/>
    <property type="match status" value="1"/>
</dbReference>
<reference evidence="9 10" key="1">
    <citation type="submission" date="2017-02" db="EMBL/GenBank/DDBJ databases">
        <title>Complete genome sequences of Mycobacterium kansasii strains isolated from rhesus macaques.</title>
        <authorList>
            <person name="Panda A."/>
            <person name="Nagaraj S."/>
            <person name="Zhao X."/>
            <person name="Tettelin H."/>
            <person name="Detolla L.J."/>
        </authorList>
    </citation>
    <scope>NUCLEOTIDE SEQUENCE [LARGE SCALE GENOMIC DNA]</scope>
    <source>
        <strain evidence="9 10">11-3469</strain>
    </source>
</reference>
<dbReference type="SUPFAM" id="SSF88723">
    <property type="entry name" value="PIN domain-like"/>
    <property type="match status" value="1"/>
</dbReference>
<dbReference type="GeneID" id="29701638"/>
<evidence type="ECO:0000256" key="5">
    <source>
        <dbReference type="ARBA" id="ARBA00022801"/>
    </source>
</evidence>
<evidence type="ECO:0000256" key="2">
    <source>
        <dbReference type="ARBA" id="ARBA00022649"/>
    </source>
</evidence>
<gene>
    <name evidence="7" type="primary">vapC</name>
    <name evidence="9" type="ORF">BZL29_8371</name>
</gene>
<evidence type="ECO:0000313" key="10">
    <source>
        <dbReference type="Proteomes" id="UP000188532"/>
    </source>
</evidence>
<dbReference type="Gene3D" id="3.40.50.1010">
    <property type="entry name" value="5'-nuclease"/>
    <property type="match status" value="1"/>
</dbReference>
<proteinExistence type="inferred from homology"/>
<comment type="function">
    <text evidence="7">Toxic component of a toxin-antitoxin (TA) system. An RNase.</text>
</comment>
<dbReference type="InterPro" id="IPR002716">
    <property type="entry name" value="PIN_dom"/>
</dbReference>
<dbReference type="PANTHER" id="PTHR35901">
    <property type="entry name" value="RIBONUCLEASE VAPC3"/>
    <property type="match status" value="1"/>
</dbReference>
<dbReference type="PANTHER" id="PTHR35901:SF1">
    <property type="entry name" value="EXONUCLEASE VAPC9"/>
    <property type="match status" value="1"/>
</dbReference>
<keyword evidence="3 7" id="KW-0540">Nuclease</keyword>
<keyword evidence="4 7" id="KW-0479">Metal-binding</keyword>
<organism evidence="9 10">
    <name type="scientific">Mycobacterium kansasii</name>
    <dbReference type="NCBI Taxonomy" id="1768"/>
    <lineage>
        <taxon>Bacteria</taxon>
        <taxon>Bacillati</taxon>
        <taxon>Actinomycetota</taxon>
        <taxon>Actinomycetes</taxon>
        <taxon>Mycobacteriales</taxon>
        <taxon>Mycobacteriaceae</taxon>
        <taxon>Mycobacterium</taxon>
    </lineage>
</organism>
<feature type="binding site" evidence="7">
    <location>
        <position position="94"/>
    </location>
    <ligand>
        <name>Mg(2+)</name>
        <dbReference type="ChEBI" id="CHEBI:18420"/>
    </ligand>
</feature>